<reference evidence="2" key="1">
    <citation type="journal article" date="2015" name="Genome Biol. Evol.">
        <title>Organellar Genomes of White Spruce (Picea glauca): Assembly and Annotation.</title>
        <authorList>
            <person name="Jackman S.D."/>
            <person name="Warren R.L."/>
            <person name="Gibb E.A."/>
            <person name="Vandervalk B.P."/>
            <person name="Mohamadi H."/>
            <person name="Chu J."/>
            <person name="Raymond A."/>
            <person name="Pleasance S."/>
            <person name="Coope R."/>
            <person name="Wildung M.R."/>
            <person name="Ritland C.E."/>
            <person name="Bousquet J."/>
            <person name="Jones S.J."/>
            <person name="Bohlmann J."/>
            <person name="Birol I."/>
        </authorList>
    </citation>
    <scope>NUCLEOTIDE SEQUENCE [LARGE SCALE GENOMIC DNA]</scope>
    <source>
        <tissue evidence="2">Flushing bud</tissue>
    </source>
</reference>
<dbReference type="AlphaFoldDB" id="A0A101M263"/>
<name>A0A101M263_PICGL</name>
<accession>A0A101M263</accession>
<keyword evidence="1" id="KW-1133">Transmembrane helix</keyword>
<proteinExistence type="predicted"/>
<feature type="transmembrane region" description="Helical" evidence="1">
    <location>
        <begin position="14"/>
        <end position="35"/>
    </location>
</feature>
<evidence type="ECO:0000313" key="2">
    <source>
        <dbReference type="EMBL" id="KUM49681.1"/>
    </source>
</evidence>
<organism evidence="2">
    <name type="scientific">Picea glauca</name>
    <name type="common">White spruce</name>
    <name type="synonym">Pinus glauca</name>
    <dbReference type="NCBI Taxonomy" id="3330"/>
    <lineage>
        <taxon>Eukaryota</taxon>
        <taxon>Viridiplantae</taxon>
        <taxon>Streptophyta</taxon>
        <taxon>Embryophyta</taxon>
        <taxon>Tracheophyta</taxon>
        <taxon>Spermatophyta</taxon>
        <taxon>Pinopsida</taxon>
        <taxon>Pinidae</taxon>
        <taxon>Conifers I</taxon>
        <taxon>Pinales</taxon>
        <taxon>Pinaceae</taxon>
        <taxon>Picea</taxon>
    </lineage>
</organism>
<keyword evidence="1" id="KW-0812">Transmembrane</keyword>
<keyword evidence="1" id="KW-0472">Membrane</keyword>
<gene>
    <name evidence="2" type="ORF">ABT39_MTgene2907</name>
</gene>
<sequence>MPVQPLMDIILKMLLVKLIFQLLLIMLVLFLLLLLELMPGIKLVQLGILVLLPVILKSVNPGETVDAGNAPLGTAADGGNAGCAFYRNEAYSTAGTAGSNDATGTALGTAVMIVLNSYDAPDRDRYSSFTRIV</sequence>
<geneLocation type="mitochondrion" evidence="2"/>
<evidence type="ECO:0000256" key="1">
    <source>
        <dbReference type="SAM" id="Phobius"/>
    </source>
</evidence>
<keyword evidence="2" id="KW-0496">Mitochondrion</keyword>
<comment type="caution">
    <text evidence="2">The sequence shown here is derived from an EMBL/GenBank/DDBJ whole genome shotgun (WGS) entry which is preliminary data.</text>
</comment>
<protein>
    <submittedName>
        <fullName evidence="2">Uncharacterized protein</fullName>
    </submittedName>
</protein>
<dbReference type="EMBL" id="LKAM01000002">
    <property type="protein sequence ID" value="KUM49681.1"/>
    <property type="molecule type" value="Genomic_DNA"/>
</dbReference>